<dbReference type="PANTHER" id="PTHR23098:SF23">
    <property type="entry name" value="MYB-RELATED TRANSCRIPTION FACTOR, PARTNER OF PROFILIN-LIKE ISOFORM X2-RELATED"/>
    <property type="match status" value="1"/>
</dbReference>
<dbReference type="InterPro" id="IPR028002">
    <property type="entry name" value="Myb_DNA-bind_5"/>
</dbReference>
<evidence type="ECO:0000256" key="6">
    <source>
        <dbReference type="SAM" id="MobiDB-lite"/>
    </source>
</evidence>
<gene>
    <name evidence="9" type="primary">LOC118277198</name>
</gene>
<evidence type="ECO:0000313" key="8">
    <source>
        <dbReference type="Proteomes" id="UP000829999"/>
    </source>
</evidence>
<sequence>METSGRARRVSGRQLDILWEFLIHNKDIASAYNRSLHAKEYSRRKWTEIAATLNAEGDGAHKDWKGWSKYWVDYKAKIKSKVAALRSSQTRTGGGPSTERCLTDIEKRFLQILGEDFGHGISGVRVEPFLEPLESDEATETVDSQDSPASQSILTMTIPSLQIHPLVQDSPVAPDPPSIEILPTLTLSRLPHPDTPPLPPPHPDTPPPPHPDTPPPHPDTPAAAARSPRRRRLRREAPMSQATARRAIVRAVERHTNALEQLVQIGLRVERFLRDAFPRAVGRENFA</sequence>
<dbReference type="GeneID" id="118277198"/>
<keyword evidence="3" id="KW-0805">Transcription regulation</keyword>
<evidence type="ECO:0000256" key="5">
    <source>
        <dbReference type="ARBA" id="ARBA00025466"/>
    </source>
</evidence>
<comment type="subunit">
    <text evidence="1">Self-associates forming complexes of several hundred monomers.</text>
</comment>
<comment type="function">
    <text evidence="5">Involved in transvection phenomena (= synapsis-dependent gene expression), where the synaptic pairing of chromosomes carrying genes with which zeste interacts influences the expression of these genes. Zeste binds to DNA and stimulates transcription from a nearby promoter.</text>
</comment>
<protein>
    <recommendedName>
        <fullName evidence="2">Regulatory protein zeste</fullName>
    </recommendedName>
</protein>
<name>A0A9R0DX64_SPOFR</name>
<dbReference type="OrthoDB" id="7247196at2759"/>
<dbReference type="Proteomes" id="UP000829999">
    <property type="component" value="Chromosome 15"/>
</dbReference>
<feature type="domain" description="Myb/SANT-like DNA-binding" evidence="7">
    <location>
        <begin position="6"/>
        <end position="83"/>
    </location>
</feature>
<keyword evidence="4" id="KW-0804">Transcription</keyword>
<evidence type="ECO:0000313" key="9">
    <source>
        <dbReference type="RefSeq" id="XP_050554949.1"/>
    </source>
</evidence>
<keyword evidence="8" id="KW-1185">Reference proteome</keyword>
<evidence type="ECO:0000256" key="1">
    <source>
        <dbReference type="ARBA" id="ARBA00011764"/>
    </source>
</evidence>
<dbReference type="RefSeq" id="XP_050554949.1">
    <property type="nucleotide sequence ID" value="XM_050698992.1"/>
</dbReference>
<organism evidence="8 9">
    <name type="scientific">Spodoptera frugiperda</name>
    <name type="common">Fall armyworm</name>
    <dbReference type="NCBI Taxonomy" id="7108"/>
    <lineage>
        <taxon>Eukaryota</taxon>
        <taxon>Metazoa</taxon>
        <taxon>Ecdysozoa</taxon>
        <taxon>Arthropoda</taxon>
        <taxon>Hexapoda</taxon>
        <taxon>Insecta</taxon>
        <taxon>Pterygota</taxon>
        <taxon>Neoptera</taxon>
        <taxon>Endopterygota</taxon>
        <taxon>Lepidoptera</taxon>
        <taxon>Glossata</taxon>
        <taxon>Ditrysia</taxon>
        <taxon>Noctuoidea</taxon>
        <taxon>Noctuidae</taxon>
        <taxon>Amphipyrinae</taxon>
        <taxon>Spodoptera</taxon>
    </lineage>
</organism>
<feature type="compositionally biased region" description="Pro residues" evidence="6">
    <location>
        <begin position="193"/>
        <end position="219"/>
    </location>
</feature>
<evidence type="ECO:0000256" key="3">
    <source>
        <dbReference type="ARBA" id="ARBA00023015"/>
    </source>
</evidence>
<evidence type="ECO:0000256" key="2">
    <source>
        <dbReference type="ARBA" id="ARBA00016807"/>
    </source>
</evidence>
<dbReference type="AlphaFoldDB" id="A0A9R0DX64"/>
<reference evidence="9" key="1">
    <citation type="submission" date="2025-08" db="UniProtKB">
        <authorList>
            <consortium name="RefSeq"/>
        </authorList>
    </citation>
    <scope>IDENTIFICATION</scope>
    <source>
        <tissue evidence="9">Whole larval tissue</tissue>
    </source>
</reference>
<dbReference type="GO" id="GO:0005634">
    <property type="term" value="C:nucleus"/>
    <property type="evidence" value="ECO:0007669"/>
    <property type="project" value="TreeGrafter"/>
</dbReference>
<feature type="region of interest" description="Disordered" evidence="6">
    <location>
        <begin position="187"/>
        <end position="243"/>
    </location>
</feature>
<dbReference type="Pfam" id="PF13873">
    <property type="entry name" value="Myb_DNA-bind_5"/>
    <property type="match status" value="1"/>
</dbReference>
<dbReference type="PANTHER" id="PTHR23098">
    <property type="entry name" value="AGAP001331-PA-RELATED"/>
    <property type="match status" value="1"/>
</dbReference>
<proteinExistence type="predicted"/>
<evidence type="ECO:0000259" key="7">
    <source>
        <dbReference type="Pfam" id="PF13873"/>
    </source>
</evidence>
<accession>A0A9R0DX64</accession>
<evidence type="ECO:0000256" key="4">
    <source>
        <dbReference type="ARBA" id="ARBA00023163"/>
    </source>
</evidence>